<dbReference type="AlphaFoldDB" id="A0A9X7W2T9"/>
<dbReference type="InterPro" id="IPR000524">
    <property type="entry name" value="Tscrpt_reg_HTH_GntR"/>
</dbReference>
<name>A0A9X7W2T9_9BACL</name>
<reference evidence="5 6" key="1">
    <citation type="submission" date="2021-02" db="EMBL/GenBank/DDBJ databases">
        <title>Alicyclobacillus curvatus sp. nov. and Alicyclobacillus mengziensis sp. nov., two acidophilic bacteria isolated from acid mine drainage.</title>
        <authorList>
            <person name="Huang Y."/>
        </authorList>
    </citation>
    <scope>NUCLEOTIDE SEQUENCE [LARGE SCALE GENOMIC DNA]</scope>
    <source>
        <strain evidence="5 6">S30H14</strain>
    </source>
</reference>
<keyword evidence="1" id="KW-0805">Transcription regulation</keyword>
<dbReference type="SMART" id="SM00345">
    <property type="entry name" value="HTH_GNTR"/>
    <property type="match status" value="1"/>
</dbReference>
<dbReference type="SMART" id="SM00895">
    <property type="entry name" value="FCD"/>
    <property type="match status" value="1"/>
</dbReference>
<dbReference type="InterPro" id="IPR011711">
    <property type="entry name" value="GntR_C"/>
</dbReference>
<accession>A0A9X7W2T9</accession>
<dbReference type="PANTHER" id="PTHR43537:SF24">
    <property type="entry name" value="GLUCONATE OPERON TRANSCRIPTIONAL REPRESSOR"/>
    <property type="match status" value="1"/>
</dbReference>
<dbReference type="PANTHER" id="PTHR43537">
    <property type="entry name" value="TRANSCRIPTIONAL REGULATOR, GNTR FAMILY"/>
    <property type="match status" value="1"/>
</dbReference>
<dbReference type="PRINTS" id="PR00035">
    <property type="entry name" value="HTHGNTR"/>
</dbReference>
<dbReference type="InterPro" id="IPR008920">
    <property type="entry name" value="TF_FadR/GntR_C"/>
</dbReference>
<keyword evidence="6" id="KW-1185">Reference proteome</keyword>
<dbReference type="Pfam" id="PF00392">
    <property type="entry name" value="GntR"/>
    <property type="match status" value="1"/>
</dbReference>
<evidence type="ECO:0000256" key="3">
    <source>
        <dbReference type="ARBA" id="ARBA00023163"/>
    </source>
</evidence>
<dbReference type="GO" id="GO:0003700">
    <property type="term" value="F:DNA-binding transcription factor activity"/>
    <property type="evidence" value="ECO:0007669"/>
    <property type="project" value="InterPro"/>
</dbReference>
<dbReference type="Pfam" id="PF07729">
    <property type="entry name" value="FCD"/>
    <property type="match status" value="1"/>
</dbReference>
<evidence type="ECO:0000256" key="2">
    <source>
        <dbReference type="ARBA" id="ARBA00023125"/>
    </source>
</evidence>
<dbReference type="Gene3D" id="1.10.10.10">
    <property type="entry name" value="Winged helix-like DNA-binding domain superfamily/Winged helix DNA-binding domain"/>
    <property type="match status" value="1"/>
</dbReference>
<keyword evidence="3" id="KW-0804">Transcription</keyword>
<evidence type="ECO:0000259" key="4">
    <source>
        <dbReference type="PROSITE" id="PS50949"/>
    </source>
</evidence>
<keyword evidence="2" id="KW-0238">DNA-binding</keyword>
<organism evidence="5 6">
    <name type="scientific">Alicyclobacillus mengziensis</name>
    <dbReference type="NCBI Taxonomy" id="2931921"/>
    <lineage>
        <taxon>Bacteria</taxon>
        <taxon>Bacillati</taxon>
        <taxon>Bacillota</taxon>
        <taxon>Bacilli</taxon>
        <taxon>Bacillales</taxon>
        <taxon>Alicyclobacillaceae</taxon>
        <taxon>Alicyclobacillus</taxon>
    </lineage>
</organism>
<evidence type="ECO:0000313" key="5">
    <source>
        <dbReference type="EMBL" id="QSO49345.1"/>
    </source>
</evidence>
<dbReference type="KEGG" id="afx:JZ786_10705"/>
<dbReference type="SUPFAM" id="SSF46785">
    <property type="entry name" value="Winged helix' DNA-binding domain"/>
    <property type="match status" value="1"/>
</dbReference>
<evidence type="ECO:0000313" key="6">
    <source>
        <dbReference type="Proteomes" id="UP000663505"/>
    </source>
</evidence>
<dbReference type="CDD" id="cd07377">
    <property type="entry name" value="WHTH_GntR"/>
    <property type="match status" value="1"/>
</dbReference>
<proteinExistence type="predicted"/>
<dbReference type="Gene3D" id="1.20.120.530">
    <property type="entry name" value="GntR ligand-binding domain-like"/>
    <property type="match status" value="1"/>
</dbReference>
<dbReference type="PROSITE" id="PS50949">
    <property type="entry name" value="HTH_GNTR"/>
    <property type="match status" value="1"/>
</dbReference>
<dbReference type="EMBL" id="CP071182">
    <property type="protein sequence ID" value="QSO49345.1"/>
    <property type="molecule type" value="Genomic_DNA"/>
</dbReference>
<protein>
    <submittedName>
        <fullName evidence="5">GntR family transcriptional regulator</fullName>
    </submittedName>
</protein>
<dbReference type="InterPro" id="IPR036390">
    <property type="entry name" value="WH_DNA-bd_sf"/>
</dbReference>
<dbReference type="RefSeq" id="WP_206658656.1">
    <property type="nucleotide sequence ID" value="NZ_CP071182.1"/>
</dbReference>
<evidence type="ECO:0000256" key="1">
    <source>
        <dbReference type="ARBA" id="ARBA00023015"/>
    </source>
</evidence>
<gene>
    <name evidence="5" type="ORF">JZ786_10705</name>
</gene>
<dbReference type="InterPro" id="IPR036388">
    <property type="entry name" value="WH-like_DNA-bd_sf"/>
</dbReference>
<feature type="domain" description="HTH gntR-type" evidence="4">
    <location>
        <begin position="13"/>
        <end position="80"/>
    </location>
</feature>
<dbReference type="GO" id="GO:0003677">
    <property type="term" value="F:DNA binding"/>
    <property type="evidence" value="ECO:0007669"/>
    <property type="project" value="UniProtKB-KW"/>
</dbReference>
<dbReference type="SUPFAM" id="SSF48008">
    <property type="entry name" value="GntR ligand-binding domain-like"/>
    <property type="match status" value="1"/>
</dbReference>
<sequence>MKLVPSPGSYTNETLTERVRQLIQTAIVEGTIEEGQAITEMEIAESLQVSRTPIREAFRLLAAQGYLTILPRKGVYVRQISVTELQEMYAVRIELESMAMRLAASSNPEEVVARLSRSLDTQSQCIHRSDVVGYIQENIKFHEVFSDLCGNGYLKSLVKAIEDHTLRYRVLSLRTLPGRMEVSYKDHVFIRDFIREGKLTIAEQVLREHILASRAQLEQRLKQKVVKQGNRHDGTS</sequence>
<dbReference type="Proteomes" id="UP000663505">
    <property type="component" value="Chromosome"/>
</dbReference>